<organism evidence="7 8">
    <name type="scientific">Caldicellulosiruptor diazotrophicus</name>
    <dbReference type="NCBI Taxonomy" id="2806205"/>
    <lineage>
        <taxon>Bacteria</taxon>
        <taxon>Bacillati</taxon>
        <taxon>Bacillota</taxon>
        <taxon>Bacillota incertae sedis</taxon>
        <taxon>Caldicellulosiruptorales</taxon>
        <taxon>Caldicellulosiruptoraceae</taxon>
        <taxon>Caldicellulosiruptor</taxon>
    </lineage>
</organism>
<evidence type="ECO:0000259" key="6">
    <source>
        <dbReference type="SMART" id="SM00849"/>
    </source>
</evidence>
<accession>A0ABM7NJA4</accession>
<dbReference type="SUPFAM" id="SSF56281">
    <property type="entry name" value="Metallo-hydrolase/oxidoreductase"/>
    <property type="match status" value="1"/>
</dbReference>
<protein>
    <recommendedName>
        <fullName evidence="6">Metallo-beta-lactamase domain-containing protein</fullName>
    </recommendedName>
</protein>
<dbReference type="SMART" id="SM00849">
    <property type="entry name" value="Lactamase_B"/>
    <property type="match status" value="1"/>
</dbReference>
<dbReference type="PANTHER" id="PTHR42978:SF2">
    <property type="entry name" value="102 KBASES UNSTABLE REGION: FROM 1 TO 119443"/>
    <property type="match status" value="1"/>
</dbReference>
<name>A0ABM7NJA4_9FIRM</name>
<keyword evidence="5" id="KW-0862">Zinc</keyword>
<dbReference type="InterPro" id="IPR036866">
    <property type="entry name" value="RibonucZ/Hydroxyglut_hydro"/>
</dbReference>
<feature type="domain" description="Metallo-beta-lactamase" evidence="6">
    <location>
        <begin position="34"/>
        <end position="231"/>
    </location>
</feature>
<evidence type="ECO:0000313" key="8">
    <source>
        <dbReference type="Proteomes" id="UP000663623"/>
    </source>
</evidence>
<dbReference type="Pfam" id="PF00753">
    <property type="entry name" value="Lactamase_B"/>
    <property type="match status" value="1"/>
</dbReference>
<reference evidence="7 8" key="1">
    <citation type="submission" date="2021-02" db="EMBL/GenBank/DDBJ databases">
        <title>Nitrogen-fixing ability and nitrogen fixation related genes of thermophilic fermentative bacteria in the genus Caldicellulosiruptor.</title>
        <authorList>
            <person name="Chen Y."/>
            <person name="Nishihara A."/>
            <person name="Haruta S."/>
        </authorList>
    </citation>
    <scope>NUCLEOTIDE SEQUENCE [LARGE SCALE GENOMIC DNA]</scope>
    <source>
        <strain evidence="7 8">YA01</strain>
    </source>
</reference>
<dbReference type="CDD" id="cd07729">
    <property type="entry name" value="AHL_lactonase_MBL-fold"/>
    <property type="match status" value="1"/>
</dbReference>
<comment type="similarity">
    <text evidence="2">Belongs to the metallo-beta-lactamase superfamily.</text>
</comment>
<proteinExistence type="inferred from homology"/>
<evidence type="ECO:0000256" key="2">
    <source>
        <dbReference type="ARBA" id="ARBA00007749"/>
    </source>
</evidence>
<evidence type="ECO:0000256" key="3">
    <source>
        <dbReference type="ARBA" id="ARBA00022723"/>
    </source>
</evidence>
<dbReference type="EMBL" id="AP024480">
    <property type="protein sequence ID" value="BCS80180.1"/>
    <property type="molecule type" value="Genomic_DNA"/>
</dbReference>
<dbReference type="InterPro" id="IPR001279">
    <property type="entry name" value="Metallo-B-lactamas"/>
</dbReference>
<keyword evidence="4" id="KW-0378">Hydrolase</keyword>
<sequence length="243" mass="27802">MIYEIKPLLIGEFGPVHDGIKFRGGNILHEEMVPSFSFYIRTATNHILVDTGFGKIKECEKATNLRFGQKKRIEDILDENNIDPEEVDLIICTHLHWDHIGNIDLFPNAKVVFQLEELGWALSVPVWEPGYIKFFTQPIFKKINEGKVLVVNGDKFINEDIKVIKVGGHTPGSQIVEVCLGERKIIISGDTIMTYKNIEEEIPIGLFYNLEECIKAISIVKEKKCIVLPGHDWRVLEYKNLLE</sequence>
<dbReference type="PANTHER" id="PTHR42978">
    <property type="entry name" value="QUORUM-QUENCHING LACTONASE YTNP-RELATED-RELATED"/>
    <property type="match status" value="1"/>
</dbReference>
<comment type="cofactor">
    <cofactor evidence="1">
        <name>Zn(2+)</name>
        <dbReference type="ChEBI" id="CHEBI:29105"/>
    </cofactor>
</comment>
<evidence type="ECO:0000313" key="7">
    <source>
        <dbReference type="EMBL" id="BCS80180.1"/>
    </source>
</evidence>
<dbReference type="InterPro" id="IPR051013">
    <property type="entry name" value="MBL_superfamily_lactonases"/>
</dbReference>
<evidence type="ECO:0000256" key="4">
    <source>
        <dbReference type="ARBA" id="ARBA00022801"/>
    </source>
</evidence>
<evidence type="ECO:0000256" key="5">
    <source>
        <dbReference type="ARBA" id="ARBA00022833"/>
    </source>
</evidence>
<dbReference type="RefSeq" id="WP_207180363.1">
    <property type="nucleotide sequence ID" value="NZ_AP024480.1"/>
</dbReference>
<dbReference type="Gene3D" id="3.60.15.10">
    <property type="entry name" value="Ribonuclease Z/Hydroxyacylglutathione hydrolase-like"/>
    <property type="match status" value="1"/>
</dbReference>
<keyword evidence="3" id="KW-0479">Metal-binding</keyword>
<gene>
    <name evidence="7" type="ORF">CaldiYA01_01400</name>
</gene>
<dbReference type="Proteomes" id="UP000663623">
    <property type="component" value="Chromosome"/>
</dbReference>
<keyword evidence="8" id="KW-1185">Reference proteome</keyword>
<evidence type="ECO:0000256" key="1">
    <source>
        <dbReference type="ARBA" id="ARBA00001947"/>
    </source>
</evidence>